<dbReference type="AlphaFoldDB" id="A0A5C3F9Z5"/>
<protein>
    <submittedName>
        <fullName evidence="1">Uncharacterized protein</fullName>
    </submittedName>
</protein>
<reference evidence="1 2" key="1">
    <citation type="submission" date="2018-03" db="EMBL/GenBank/DDBJ databases">
        <authorList>
            <person name="Guldener U."/>
        </authorList>
    </citation>
    <scope>NUCLEOTIDE SEQUENCE [LARGE SCALE GENOMIC DNA]</scope>
    <source>
        <strain evidence="1 2">DAOM196992</strain>
    </source>
</reference>
<gene>
    <name evidence="1" type="ORF">PSFLO_06388</name>
</gene>
<evidence type="ECO:0000313" key="1">
    <source>
        <dbReference type="EMBL" id="SPO40906.1"/>
    </source>
</evidence>
<sequence length="189" mass="21569">MENNVLLDPGEKNLVSGMQMLSTAERPALYDYSKRRRAFDVRTTRYKDIRGSITTEAVRRTKEDLRQGRCKTLRPGAFEDYLRRCGRNGASMSKDHATTLARGSGLPDRFGRDVKVLIENWADGPGRAPSRSKGLRRGLWHNAIPVHLLDEWGNVEALSNLIKPRRWQRDITALLDMRTILLASARRQP</sequence>
<organism evidence="1 2">
    <name type="scientific">Pseudozyma flocculosa</name>
    <dbReference type="NCBI Taxonomy" id="84751"/>
    <lineage>
        <taxon>Eukaryota</taxon>
        <taxon>Fungi</taxon>
        <taxon>Dikarya</taxon>
        <taxon>Basidiomycota</taxon>
        <taxon>Ustilaginomycotina</taxon>
        <taxon>Ustilaginomycetes</taxon>
        <taxon>Ustilaginales</taxon>
        <taxon>Ustilaginaceae</taxon>
        <taxon>Pseudozyma</taxon>
    </lineage>
</organism>
<dbReference type="OrthoDB" id="5591056at2759"/>
<dbReference type="EMBL" id="OOIP01000023">
    <property type="protein sequence ID" value="SPO40906.1"/>
    <property type="molecule type" value="Genomic_DNA"/>
</dbReference>
<name>A0A5C3F9Z5_9BASI</name>
<proteinExistence type="predicted"/>
<dbReference type="Proteomes" id="UP000323386">
    <property type="component" value="Unassembled WGS sequence"/>
</dbReference>
<keyword evidence="2" id="KW-1185">Reference proteome</keyword>
<evidence type="ECO:0000313" key="2">
    <source>
        <dbReference type="Proteomes" id="UP000323386"/>
    </source>
</evidence>
<accession>A0A5C3F9Z5</accession>